<reference evidence="14" key="1">
    <citation type="journal article" date="2022" name="Int. J. Syst. Evol. Microbiol.">
        <title>Granulimonas faecalis gen. nov., sp. nov., and Leptogranulimonas caecicola gen. nov., sp. nov., novel lactate-producing Atopobiaceae bacteria isolated from mouse intestines, and an emended description of the family Atopobiaceae.</title>
        <authorList>
            <person name="Morinaga K."/>
            <person name="Kusada H."/>
            <person name="Sakamoto S."/>
            <person name="Murakami T."/>
            <person name="Toyoda A."/>
            <person name="Mori H."/>
            <person name="Meng X.Y."/>
            <person name="Takashino M."/>
            <person name="Murotomi K."/>
            <person name="Tamaki H."/>
        </authorList>
    </citation>
    <scope>NUCLEOTIDE SEQUENCE</scope>
    <source>
        <strain evidence="14">OPF53</strain>
    </source>
</reference>
<dbReference type="Pfam" id="PF02637">
    <property type="entry name" value="GatB_Yqey"/>
    <property type="match status" value="1"/>
</dbReference>
<feature type="compositionally biased region" description="Basic residues" evidence="12">
    <location>
        <begin position="548"/>
        <end position="559"/>
    </location>
</feature>
<dbReference type="SUPFAM" id="SSF89095">
    <property type="entry name" value="GatB/YqeY motif"/>
    <property type="match status" value="1"/>
</dbReference>
<evidence type="ECO:0000256" key="7">
    <source>
        <dbReference type="ARBA" id="ARBA00022917"/>
    </source>
</evidence>
<evidence type="ECO:0000259" key="13">
    <source>
        <dbReference type="SMART" id="SM00845"/>
    </source>
</evidence>
<comment type="function">
    <text evidence="8 11">Allows the formation of correctly charged Asn-tRNA(Asn) or Gln-tRNA(Gln) through the transamidation of misacylated Asp-tRNA(Asn) or Glu-tRNA(Gln) in organisms which lack either or both of asparaginyl-tRNA or glutaminyl-tRNA synthetases. The reaction takes place in the presence of glutamine and ATP through an activated phospho-Asp-tRNA(Asn) or phospho-Glu-tRNA(Gln).</text>
</comment>
<dbReference type="EC" id="6.3.5.-" evidence="11"/>
<comment type="subunit">
    <text evidence="2 11">Heterotrimer of A, B and C subunits.</text>
</comment>
<accession>A0AAV5B630</accession>
<evidence type="ECO:0000313" key="14">
    <source>
        <dbReference type="EMBL" id="GJM55751.1"/>
    </source>
</evidence>
<dbReference type="SMART" id="SM00845">
    <property type="entry name" value="GatB_Yqey"/>
    <property type="match status" value="1"/>
</dbReference>
<evidence type="ECO:0000256" key="10">
    <source>
        <dbReference type="ARBA" id="ARBA00047913"/>
    </source>
</evidence>
<sequence length="715" mass="75553">MKTLNEVLKDWEAVIGLEVHTELTTLETKMFCGCRLSHDDEPNTNVCPVCLGMPGALPVPNEEAIRSIVKAGLATNCTIEKHSMFYRKHYFYPDMAKNFQTTQGPVAFCMHGHLDLEVQGPGAKEREDRAGLEALDDGYVAPVRILRIHMEEDAAKMVHVGGEEGRIASATESLVDYNRCGTPLIELVTEPDLRTPEEARLFMEKLRRTFLALGISDCSMESGSMRCDGNVSLRRRGSKGLGTKTELKNINSFKSLHDGLEYEIRRQAEVLEGGGEVFQETRHWEPSKKRTVVMRVKETADDYRLFPDPDLAPFDLSDEFVEGCRRELPELPDARRDRYVADLGLKRADAAQLAADPDAAAFFDAAVEGAPKLAQGIANLLVNDVAGHLNAAGLGFSASDVSPAQVAGLAALLAEDAITARQGREVVELMAGTDRTPDAVVDAKGMRQVTDDGALLPVVEAVVADCPDQVAQFRDGNQRVVGFLVGQCMKRAKGSGNPKRFNELLVEAMSKVPAAEAEPAAADKGAAEKAATKPAKPAAKQAEPAARKAAKAASKKTAAKKAEPATEKASPAKAAARVKTTGAAAKPTAKTTGAKKTAAKKTTAATKAAAAPEPSSSAEAAPSKTKPAAAKVEKVAAASKPKAAAKAPAAPKTKAATAPAKKAVAPKAAKAPAPAADKAPAATAEAKPADPEAKPAKSPAGRRSAAKPSARKRRK</sequence>
<evidence type="ECO:0000256" key="1">
    <source>
        <dbReference type="ARBA" id="ARBA00005306"/>
    </source>
</evidence>
<dbReference type="InterPro" id="IPR018027">
    <property type="entry name" value="Asn/Gln_amidotransferase"/>
</dbReference>
<evidence type="ECO:0000256" key="8">
    <source>
        <dbReference type="ARBA" id="ARBA00024799"/>
    </source>
</evidence>
<evidence type="ECO:0000256" key="3">
    <source>
        <dbReference type="ARBA" id="ARBA00016923"/>
    </source>
</evidence>
<dbReference type="NCBIfam" id="NF004012">
    <property type="entry name" value="PRK05477.1-2"/>
    <property type="match status" value="1"/>
</dbReference>
<keyword evidence="7 11" id="KW-0648">Protein biosynthesis</keyword>
<feature type="compositionally biased region" description="Low complexity" evidence="12">
    <location>
        <begin position="532"/>
        <end position="544"/>
    </location>
</feature>
<comment type="catalytic activity">
    <reaction evidence="9 11">
        <text>L-aspartyl-tRNA(Asn) + L-glutamine + ATP + H2O = L-asparaginyl-tRNA(Asn) + L-glutamate + ADP + phosphate + 2 H(+)</text>
        <dbReference type="Rhea" id="RHEA:14513"/>
        <dbReference type="Rhea" id="RHEA-COMP:9674"/>
        <dbReference type="Rhea" id="RHEA-COMP:9677"/>
        <dbReference type="ChEBI" id="CHEBI:15377"/>
        <dbReference type="ChEBI" id="CHEBI:15378"/>
        <dbReference type="ChEBI" id="CHEBI:29985"/>
        <dbReference type="ChEBI" id="CHEBI:30616"/>
        <dbReference type="ChEBI" id="CHEBI:43474"/>
        <dbReference type="ChEBI" id="CHEBI:58359"/>
        <dbReference type="ChEBI" id="CHEBI:78515"/>
        <dbReference type="ChEBI" id="CHEBI:78516"/>
        <dbReference type="ChEBI" id="CHEBI:456216"/>
    </reaction>
</comment>
<comment type="catalytic activity">
    <reaction evidence="10 11">
        <text>L-glutamyl-tRNA(Gln) + L-glutamine + ATP + H2O = L-glutaminyl-tRNA(Gln) + L-glutamate + ADP + phosphate + H(+)</text>
        <dbReference type="Rhea" id="RHEA:17521"/>
        <dbReference type="Rhea" id="RHEA-COMP:9681"/>
        <dbReference type="Rhea" id="RHEA-COMP:9684"/>
        <dbReference type="ChEBI" id="CHEBI:15377"/>
        <dbReference type="ChEBI" id="CHEBI:15378"/>
        <dbReference type="ChEBI" id="CHEBI:29985"/>
        <dbReference type="ChEBI" id="CHEBI:30616"/>
        <dbReference type="ChEBI" id="CHEBI:43474"/>
        <dbReference type="ChEBI" id="CHEBI:58359"/>
        <dbReference type="ChEBI" id="CHEBI:78520"/>
        <dbReference type="ChEBI" id="CHEBI:78521"/>
        <dbReference type="ChEBI" id="CHEBI:456216"/>
    </reaction>
</comment>
<organism evidence="14 15">
    <name type="scientific">Granulimonas faecalis</name>
    <dbReference type="NCBI Taxonomy" id="2894155"/>
    <lineage>
        <taxon>Bacteria</taxon>
        <taxon>Bacillati</taxon>
        <taxon>Actinomycetota</taxon>
        <taxon>Coriobacteriia</taxon>
        <taxon>Coriobacteriales</taxon>
        <taxon>Kribbibacteriaceae</taxon>
        <taxon>Granulimonas</taxon>
    </lineage>
</organism>
<dbReference type="GO" id="GO:0050567">
    <property type="term" value="F:glutaminyl-tRNA synthase (glutamine-hydrolyzing) activity"/>
    <property type="evidence" value="ECO:0007669"/>
    <property type="project" value="UniProtKB-UniRule"/>
</dbReference>
<evidence type="ECO:0000256" key="12">
    <source>
        <dbReference type="SAM" id="MobiDB-lite"/>
    </source>
</evidence>
<gene>
    <name evidence="11" type="primary">gatB</name>
    <name evidence="14" type="ORF">ATOP_14060</name>
</gene>
<dbReference type="InterPro" id="IPR006075">
    <property type="entry name" value="Asn/Gln-tRNA_Trfase_suB/E_cat"/>
</dbReference>
<protein>
    <recommendedName>
        <fullName evidence="3 11">Aspartyl/glutamyl-tRNA(Asn/Gln) amidotransferase subunit B</fullName>
        <shortName evidence="11">Asp/Glu-ADT subunit B</shortName>
        <ecNumber evidence="11">6.3.5.-</ecNumber>
    </recommendedName>
</protein>
<keyword evidence="4 11" id="KW-0436">Ligase</keyword>
<evidence type="ECO:0000256" key="4">
    <source>
        <dbReference type="ARBA" id="ARBA00022598"/>
    </source>
</evidence>
<dbReference type="FunFam" id="1.10.10.410:FF:000001">
    <property type="entry name" value="Aspartyl/glutamyl-tRNA(Asn/Gln) amidotransferase subunit B"/>
    <property type="match status" value="1"/>
</dbReference>
<evidence type="ECO:0000256" key="5">
    <source>
        <dbReference type="ARBA" id="ARBA00022741"/>
    </source>
</evidence>
<dbReference type="InterPro" id="IPR017958">
    <property type="entry name" value="Gln-tRNA_amidoTrfase_suB_CS"/>
</dbReference>
<dbReference type="EMBL" id="BQKC01000001">
    <property type="protein sequence ID" value="GJM55751.1"/>
    <property type="molecule type" value="Genomic_DNA"/>
</dbReference>
<dbReference type="InterPro" id="IPR003789">
    <property type="entry name" value="Asn/Gln_tRNA_amidoTrase-B-like"/>
</dbReference>
<dbReference type="GO" id="GO:0005524">
    <property type="term" value="F:ATP binding"/>
    <property type="evidence" value="ECO:0007669"/>
    <property type="project" value="UniProtKB-KW"/>
</dbReference>
<dbReference type="Proteomes" id="UP001055025">
    <property type="component" value="Unassembled WGS sequence"/>
</dbReference>
<dbReference type="AlphaFoldDB" id="A0AAV5B630"/>
<dbReference type="GO" id="GO:0006412">
    <property type="term" value="P:translation"/>
    <property type="evidence" value="ECO:0007669"/>
    <property type="project" value="UniProtKB-UniRule"/>
</dbReference>
<dbReference type="InterPro" id="IPR017959">
    <property type="entry name" value="Asn/Gln-tRNA_amidoTrfase_suB/E"/>
</dbReference>
<dbReference type="InterPro" id="IPR023168">
    <property type="entry name" value="GatB_Yqey_C_2"/>
</dbReference>
<dbReference type="Gene3D" id="1.10.150.380">
    <property type="entry name" value="GatB domain, N-terminal subdomain"/>
    <property type="match status" value="1"/>
</dbReference>
<feature type="domain" description="Asn/Gln amidotransferase" evidence="13">
    <location>
        <begin position="361"/>
        <end position="509"/>
    </location>
</feature>
<evidence type="ECO:0000256" key="2">
    <source>
        <dbReference type="ARBA" id="ARBA00011123"/>
    </source>
</evidence>
<name>A0AAV5B630_9ACTN</name>
<dbReference type="InterPro" id="IPR014746">
    <property type="entry name" value="Gln_synth/guanido_kin_cat_dom"/>
</dbReference>
<proteinExistence type="inferred from homology"/>
<dbReference type="PROSITE" id="PS01234">
    <property type="entry name" value="GATB"/>
    <property type="match status" value="1"/>
</dbReference>
<evidence type="ECO:0000256" key="11">
    <source>
        <dbReference type="HAMAP-Rule" id="MF_00121"/>
    </source>
</evidence>
<keyword evidence="15" id="KW-1185">Reference proteome</keyword>
<dbReference type="GO" id="GO:0070681">
    <property type="term" value="P:glutaminyl-tRNAGln biosynthesis via transamidation"/>
    <property type="evidence" value="ECO:0007669"/>
    <property type="project" value="TreeGrafter"/>
</dbReference>
<evidence type="ECO:0000256" key="9">
    <source>
        <dbReference type="ARBA" id="ARBA00047380"/>
    </source>
</evidence>
<keyword evidence="5 11" id="KW-0547">Nucleotide-binding</keyword>
<dbReference type="HAMAP" id="MF_00121">
    <property type="entry name" value="GatB"/>
    <property type="match status" value="1"/>
</dbReference>
<dbReference type="PANTHER" id="PTHR11659:SF0">
    <property type="entry name" value="GLUTAMYL-TRNA(GLN) AMIDOTRANSFERASE SUBUNIT B, MITOCHONDRIAL"/>
    <property type="match status" value="1"/>
</dbReference>
<dbReference type="SUPFAM" id="SSF55931">
    <property type="entry name" value="Glutamine synthetase/guanido kinase"/>
    <property type="match status" value="1"/>
</dbReference>
<dbReference type="Gene3D" id="1.10.10.410">
    <property type="match status" value="1"/>
</dbReference>
<comment type="caution">
    <text evidence="14">The sequence shown here is derived from an EMBL/GenBank/DDBJ whole genome shotgun (WGS) entry which is preliminary data.</text>
</comment>
<dbReference type="Pfam" id="PF02934">
    <property type="entry name" value="GatB_N"/>
    <property type="match status" value="1"/>
</dbReference>
<dbReference type="InterPro" id="IPR042114">
    <property type="entry name" value="GatB_C_1"/>
</dbReference>
<keyword evidence="6 11" id="KW-0067">ATP-binding</keyword>
<dbReference type="NCBIfam" id="TIGR00133">
    <property type="entry name" value="gatB"/>
    <property type="match status" value="1"/>
</dbReference>
<dbReference type="InterPro" id="IPR004413">
    <property type="entry name" value="GatB"/>
</dbReference>
<evidence type="ECO:0000256" key="6">
    <source>
        <dbReference type="ARBA" id="ARBA00022840"/>
    </source>
</evidence>
<feature type="compositionally biased region" description="Low complexity" evidence="12">
    <location>
        <begin position="567"/>
        <end position="686"/>
    </location>
</feature>
<comment type="similarity">
    <text evidence="1 11">Belongs to the GatB/GatE family. GatB subfamily.</text>
</comment>
<dbReference type="PANTHER" id="PTHR11659">
    <property type="entry name" value="GLUTAMYL-TRNA GLN AMIDOTRANSFERASE SUBUNIT B MITOCHONDRIAL AND PROKARYOTIC PET112-RELATED"/>
    <property type="match status" value="1"/>
</dbReference>
<feature type="compositionally biased region" description="Low complexity" evidence="12">
    <location>
        <begin position="696"/>
        <end position="708"/>
    </location>
</feature>
<dbReference type="NCBIfam" id="NF004014">
    <property type="entry name" value="PRK05477.1-4"/>
    <property type="match status" value="1"/>
</dbReference>
<feature type="region of interest" description="Disordered" evidence="12">
    <location>
        <begin position="516"/>
        <end position="715"/>
    </location>
</feature>
<evidence type="ECO:0000313" key="15">
    <source>
        <dbReference type="Proteomes" id="UP001055025"/>
    </source>
</evidence>